<feature type="compositionally biased region" description="Basic and acidic residues" evidence="1">
    <location>
        <begin position="83"/>
        <end position="95"/>
    </location>
</feature>
<dbReference type="RefSeq" id="WP_021840448.1">
    <property type="nucleotide sequence ID" value="NZ_CACRUX010000080.1"/>
</dbReference>
<feature type="region of interest" description="Disordered" evidence="1">
    <location>
        <begin position="61"/>
        <end position="95"/>
    </location>
</feature>
<keyword evidence="2" id="KW-0472">Membrane</keyword>
<sequence length="540" mass="60382">MSAFIPYLVVLGVIVLFFGVCYLVFRDSGKSKEAEALANERVSNGDYYERKRRDHGAAYYREDAKQNRDNYRSGSAVGSTRQEAGDGRQETSDKEMATTFVPLSNTQMESDFHNAMTEPSASRFGSAHEDSSEGSLNRDIVSDLDITKPMLKIPTEPPTAALDDSELTRRIHRVTPTEATSEEVAADATRIIPIVREHAGSDATAHGTGHGASHIGYGEPDMSDLITLGTSHFMSSFGAVSASTKEQVLDITKTAFDRLGITASGELHALLENIVVQEALLCMQKAYATTPTVWMKETAIEAFVDVVQQPKSSTPYLVAFDALRILPHLQLGHFQIMALALLLQYSRNSNNYSLEHLQHYVDKYIEPFLSELPREEAMYRQLDYLRCSIQEPERNTFWDIMVHSYPLVFGYAGFDKDELTRALRGNYLDARYVVKSVNSPLLKLAVVDEGLAPRYFQMAHLDNPEIQQHILGLAMSKPVDFNSTERKQVLEYISPVLPKVADMYDSMPLSHSSLTLLGLYLGRAHVKVTIGEEFDLSPWF</sequence>
<keyword evidence="2" id="KW-0812">Transmembrane</keyword>
<reference evidence="3" key="1">
    <citation type="submission" date="2019-11" db="EMBL/GenBank/DDBJ databases">
        <authorList>
            <person name="Feng L."/>
        </authorList>
    </citation>
    <scope>NUCLEOTIDE SEQUENCE</scope>
    <source>
        <strain evidence="3">VrattiLFYP33</strain>
    </source>
</reference>
<keyword evidence="2" id="KW-1133">Transmembrane helix</keyword>
<feature type="compositionally biased region" description="Polar residues" evidence="1">
    <location>
        <begin position="72"/>
        <end position="82"/>
    </location>
</feature>
<name>A0A6N3EQT6_9FIRM</name>
<organism evidence="3">
    <name type="scientific">Veillonella ratti</name>
    <dbReference type="NCBI Taxonomy" id="103892"/>
    <lineage>
        <taxon>Bacteria</taxon>
        <taxon>Bacillati</taxon>
        <taxon>Bacillota</taxon>
        <taxon>Negativicutes</taxon>
        <taxon>Veillonellales</taxon>
        <taxon>Veillonellaceae</taxon>
        <taxon>Veillonella</taxon>
    </lineage>
</organism>
<evidence type="ECO:0000256" key="2">
    <source>
        <dbReference type="SAM" id="Phobius"/>
    </source>
</evidence>
<dbReference type="InterPro" id="IPR053773">
    <property type="entry name" value="Vpar_1526-like"/>
</dbReference>
<dbReference type="EMBL" id="CACRUX010000080">
    <property type="protein sequence ID" value="VYU42048.1"/>
    <property type="molecule type" value="Genomic_DNA"/>
</dbReference>
<proteinExistence type="predicted"/>
<dbReference type="NCBIfam" id="NF045477">
    <property type="entry name" value="LPO_1073_dom"/>
    <property type="match status" value="1"/>
</dbReference>
<feature type="compositionally biased region" description="Basic and acidic residues" evidence="1">
    <location>
        <begin position="61"/>
        <end position="71"/>
    </location>
</feature>
<gene>
    <name evidence="3" type="ORF">VRLFYP33_02004</name>
</gene>
<protein>
    <submittedName>
        <fullName evidence="3">Uncharacterized protein</fullName>
    </submittedName>
</protein>
<dbReference type="AlphaFoldDB" id="A0A6N3EQT6"/>
<feature type="transmembrane region" description="Helical" evidence="2">
    <location>
        <begin position="6"/>
        <end position="25"/>
    </location>
</feature>
<evidence type="ECO:0000256" key="1">
    <source>
        <dbReference type="SAM" id="MobiDB-lite"/>
    </source>
</evidence>
<evidence type="ECO:0000313" key="3">
    <source>
        <dbReference type="EMBL" id="VYU42048.1"/>
    </source>
</evidence>
<accession>A0A6N3EQT6</accession>